<dbReference type="AlphaFoldDB" id="A0A3B0QLS5"/>
<reference evidence="2" key="1">
    <citation type="submission" date="2018-06" db="EMBL/GenBank/DDBJ databases">
        <authorList>
            <person name="Zhirakovskaya E."/>
        </authorList>
    </citation>
    <scope>NUCLEOTIDE SEQUENCE</scope>
</reference>
<dbReference type="EMBL" id="UOEB01000031">
    <property type="protein sequence ID" value="VAV82724.1"/>
    <property type="molecule type" value="Genomic_DNA"/>
</dbReference>
<protein>
    <submittedName>
        <fullName evidence="2">Uncharacterized protein</fullName>
    </submittedName>
</protein>
<gene>
    <name evidence="2" type="ORF">MNBD_BACTEROID02-480</name>
</gene>
<evidence type="ECO:0000256" key="1">
    <source>
        <dbReference type="SAM" id="Coils"/>
    </source>
</evidence>
<keyword evidence="1" id="KW-0175">Coiled coil</keyword>
<feature type="coiled-coil region" evidence="1">
    <location>
        <begin position="162"/>
        <end position="189"/>
    </location>
</feature>
<evidence type="ECO:0000313" key="2">
    <source>
        <dbReference type="EMBL" id="VAV82724.1"/>
    </source>
</evidence>
<accession>A0A3B0QLS5</accession>
<name>A0A3B0QLS5_9ZZZZ</name>
<sequence length="281" mass="32441">MKKTVVTLILVLGLVFFAKAQSSINDYKYVVVPHFYEFIKGKDAYRLNTITRFLLRKKGLNAFMQEEIKEKDYKSNNCLALKANVLSINSMLKTKLKVVLKNCDGDIIFESKIGESKVKEYNIAYKEALNKAFESFDVINYHYTPNKDIISRADDDTSKAEVTAAKVEVEKLKAELKELKEEKDKAVIVRKKEEVSEHPSLEAVRNDSETESYLKAKSITNGYELINNNTNKIEYIIQKTGMKDVYTIKDQKGIIYKKGKDWIREYVDGNKTVKEILDIRF</sequence>
<organism evidence="2">
    <name type="scientific">hydrothermal vent metagenome</name>
    <dbReference type="NCBI Taxonomy" id="652676"/>
    <lineage>
        <taxon>unclassified sequences</taxon>
        <taxon>metagenomes</taxon>
        <taxon>ecological metagenomes</taxon>
    </lineage>
</organism>
<proteinExistence type="predicted"/>